<dbReference type="GO" id="GO:0015344">
    <property type="term" value="F:siderophore uptake transmembrane transporter activity"/>
    <property type="evidence" value="ECO:0007669"/>
    <property type="project" value="TreeGrafter"/>
</dbReference>
<comment type="similarity">
    <text evidence="2">Belongs to the TonB-dependent receptor family. Hemoglobin/haptoglobin binding protein subfamily.</text>
</comment>
<dbReference type="Pfam" id="PF00593">
    <property type="entry name" value="TonB_dep_Rec_b-barrel"/>
    <property type="match status" value="1"/>
</dbReference>
<name>A0A139SSN0_9GAMM</name>
<keyword evidence="5 11" id="KW-0812">Transmembrane</keyword>
<dbReference type="InterPro" id="IPR036942">
    <property type="entry name" value="Beta-barrel_TonB_sf"/>
</dbReference>
<keyword evidence="9" id="KW-0675">Receptor</keyword>
<dbReference type="Pfam" id="PF07715">
    <property type="entry name" value="Plug"/>
    <property type="match status" value="1"/>
</dbReference>
<comment type="subcellular location">
    <subcellularLocation>
        <location evidence="1 11">Cell outer membrane</location>
        <topology evidence="1 11">Multi-pass membrane protein</topology>
    </subcellularLocation>
</comment>
<dbReference type="PROSITE" id="PS52016">
    <property type="entry name" value="TONB_DEPENDENT_REC_3"/>
    <property type="match status" value="1"/>
</dbReference>
<dbReference type="InterPro" id="IPR039426">
    <property type="entry name" value="TonB-dep_rcpt-like"/>
</dbReference>
<dbReference type="AlphaFoldDB" id="A0A139SSN0"/>
<feature type="domain" description="TonB-dependent receptor-like beta-barrel" evidence="15">
    <location>
        <begin position="277"/>
        <end position="727"/>
    </location>
</feature>
<feature type="domain" description="TonB-dependent receptor plug" evidence="16">
    <location>
        <begin position="43"/>
        <end position="143"/>
    </location>
</feature>
<keyword evidence="18" id="KW-1185">Reference proteome</keyword>
<reference evidence="17 18" key="1">
    <citation type="submission" date="2016-02" db="EMBL/GenBank/DDBJ databases">
        <authorList>
            <person name="Wen L."/>
            <person name="He K."/>
            <person name="Yang H."/>
        </authorList>
    </citation>
    <scope>NUCLEOTIDE SEQUENCE [LARGE SCALE GENOMIC DNA]</scope>
    <source>
        <strain evidence="17 18">CV58</strain>
    </source>
</reference>
<evidence type="ECO:0000256" key="10">
    <source>
        <dbReference type="ARBA" id="ARBA00023237"/>
    </source>
</evidence>
<evidence type="ECO:0000313" key="18">
    <source>
        <dbReference type="Proteomes" id="UP000072660"/>
    </source>
</evidence>
<feature type="region of interest" description="Disordered" evidence="13">
    <location>
        <begin position="203"/>
        <end position="227"/>
    </location>
</feature>
<dbReference type="SUPFAM" id="SSF56935">
    <property type="entry name" value="Porins"/>
    <property type="match status" value="1"/>
</dbReference>
<evidence type="ECO:0000256" key="8">
    <source>
        <dbReference type="ARBA" id="ARBA00023136"/>
    </source>
</evidence>
<dbReference type="RefSeq" id="WP_068390555.1">
    <property type="nucleotide sequence ID" value="NZ_LSZO01000162.1"/>
</dbReference>
<evidence type="ECO:0000256" key="6">
    <source>
        <dbReference type="ARBA" id="ARBA00022729"/>
    </source>
</evidence>
<evidence type="ECO:0000256" key="13">
    <source>
        <dbReference type="SAM" id="MobiDB-lite"/>
    </source>
</evidence>
<dbReference type="NCBIfam" id="TIGR01786">
    <property type="entry name" value="TonB-hemlactrns"/>
    <property type="match status" value="1"/>
</dbReference>
<dbReference type="EMBL" id="LSZO01000162">
    <property type="protein sequence ID" value="KXU37567.1"/>
    <property type="molecule type" value="Genomic_DNA"/>
</dbReference>
<evidence type="ECO:0000256" key="3">
    <source>
        <dbReference type="ARBA" id="ARBA00022448"/>
    </source>
</evidence>
<evidence type="ECO:0000313" key="17">
    <source>
        <dbReference type="EMBL" id="KXU37567.1"/>
    </source>
</evidence>
<evidence type="ECO:0000256" key="11">
    <source>
        <dbReference type="PROSITE-ProRule" id="PRU01360"/>
    </source>
</evidence>
<organism evidence="17 18">
    <name type="scientific">Ventosimonas gracilis</name>
    <dbReference type="NCBI Taxonomy" id="1680762"/>
    <lineage>
        <taxon>Bacteria</taxon>
        <taxon>Pseudomonadati</taxon>
        <taxon>Pseudomonadota</taxon>
        <taxon>Gammaproteobacteria</taxon>
        <taxon>Pseudomonadales</taxon>
        <taxon>Ventosimonadaceae</taxon>
        <taxon>Ventosimonas</taxon>
    </lineage>
</organism>
<protein>
    <recommendedName>
        <fullName evidence="19">TonB-dependent receptor</fullName>
    </recommendedName>
</protein>
<dbReference type="InterPro" id="IPR037066">
    <property type="entry name" value="Plug_dom_sf"/>
</dbReference>
<keyword evidence="6 14" id="KW-0732">Signal</keyword>
<dbReference type="InterPro" id="IPR000531">
    <property type="entry name" value="Beta-barrel_TonB"/>
</dbReference>
<dbReference type="PANTHER" id="PTHR30069:SF29">
    <property type="entry name" value="HEMOGLOBIN AND HEMOGLOBIN-HAPTOGLOBIN-BINDING PROTEIN 1-RELATED"/>
    <property type="match status" value="1"/>
</dbReference>
<keyword evidence="10 11" id="KW-0998">Cell outer membrane</keyword>
<evidence type="ECO:0000256" key="7">
    <source>
        <dbReference type="ARBA" id="ARBA00023077"/>
    </source>
</evidence>
<evidence type="ECO:0000256" key="5">
    <source>
        <dbReference type="ARBA" id="ARBA00022692"/>
    </source>
</evidence>
<dbReference type="CDD" id="cd01347">
    <property type="entry name" value="ligand_gated_channel"/>
    <property type="match status" value="1"/>
</dbReference>
<dbReference type="Gene3D" id="2.170.130.10">
    <property type="entry name" value="TonB-dependent receptor, plug domain"/>
    <property type="match status" value="1"/>
</dbReference>
<evidence type="ECO:0008006" key="19">
    <source>
        <dbReference type="Google" id="ProtNLM"/>
    </source>
</evidence>
<dbReference type="InterPro" id="IPR011276">
    <property type="entry name" value="TonB_haem/Hb_rcpt"/>
</dbReference>
<evidence type="ECO:0000256" key="1">
    <source>
        <dbReference type="ARBA" id="ARBA00004571"/>
    </source>
</evidence>
<dbReference type="OrthoDB" id="9764669at2"/>
<accession>A0A139SSN0</accession>
<dbReference type="NCBIfam" id="TIGR01785">
    <property type="entry name" value="TonB-hemin"/>
    <property type="match status" value="1"/>
</dbReference>
<dbReference type="Gene3D" id="2.40.170.20">
    <property type="entry name" value="TonB-dependent receptor, beta-barrel domain"/>
    <property type="match status" value="1"/>
</dbReference>
<gene>
    <name evidence="17" type="ORF">AXE65_02960</name>
</gene>
<proteinExistence type="inferred from homology"/>
<dbReference type="GO" id="GO:0015232">
    <property type="term" value="F:heme transmembrane transporter activity"/>
    <property type="evidence" value="ECO:0007669"/>
    <property type="project" value="InterPro"/>
</dbReference>
<evidence type="ECO:0000256" key="2">
    <source>
        <dbReference type="ARBA" id="ARBA00008143"/>
    </source>
</evidence>
<keyword evidence="7 12" id="KW-0798">TonB box</keyword>
<evidence type="ECO:0000256" key="14">
    <source>
        <dbReference type="SAM" id="SignalP"/>
    </source>
</evidence>
<evidence type="ECO:0000259" key="15">
    <source>
        <dbReference type="Pfam" id="PF00593"/>
    </source>
</evidence>
<dbReference type="InterPro" id="IPR012910">
    <property type="entry name" value="Plug_dom"/>
</dbReference>
<evidence type="ECO:0000256" key="9">
    <source>
        <dbReference type="ARBA" id="ARBA00023170"/>
    </source>
</evidence>
<evidence type="ECO:0000256" key="4">
    <source>
        <dbReference type="ARBA" id="ARBA00022452"/>
    </source>
</evidence>
<comment type="caution">
    <text evidence="17">The sequence shown here is derived from an EMBL/GenBank/DDBJ whole genome shotgun (WGS) entry which is preliminary data.</text>
</comment>
<keyword evidence="4 11" id="KW-1134">Transmembrane beta strand</keyword>
<feature type="chain" id="PRO_5007299448" description="TonB-dependent receptor" evidence="14">
    <location>
        <begin position="25"/>
        <end position="765"/>
    </location>
</feature>
<feature type="signal peptide" evidence="14">
    <location>
        <begin position="1"/>
        <end position="24"/>
    </location>
</feature>
<dbReference type="PANTHER" id="PTHR30069">
    <property type="entry name" value="TONB-DEPENDENT OUTER MEMBRANE RECEPTOR"/>
    <property type="match status" value="1"/>
</dbReference>
<evidence type="ECO:0000259" key="16">
    <source>
        <dbReference type="Pfam" id="PF07715"/>
    </source>
</evidence>
<evidence type="ECO:0000256" key="12">
    <source>
        <dbReference type="RuleBase" id="RU003357"/>
    </source>
</evidence>
<dbReference type="InterPro" id="IPR010949">
    <property type="entry name" value="TonB_Hb/transfer/lactofer_rcpt"/>
</dbReference>
<dbReference type="GO" id="GO:0044718">
    <property type="term" value="P:siderophore transmembrane transport"/>
    <property type="evidence" value="ECO:0007669"/>
    <property type="project" value="TreeGrafter"/>
</dbReference>
<keyword evidence="3 11" id="KW-0813">Transport</keyword>
<dbReference type="GO" id="GO:0009279">
    <property type="term" value="C:cell outer membrane"/>
    <property type="evidence" value="ECO:0007669"/>
    <property type="project" value="UniProtKB-SubCell"/>
</dbReference>
<sequence length="765" mass="83316">MTILPSPLRDLWPVLLLLASPVLAEENELPPTAIISTPPAAPTVSETDAQTLQQRQIRSFDDLGKQAEPGVNFNRQSQSINIRGLEQSRVLTTIDGIRQPWLNDGVRGAKGGLDTVDFNSLSRLDIVRGAGSAEVGSGALGGALQLMTLNPADLLGEGRDFGTLLKTDYDSADQSYGLNSALAARYQGSAFLLQVSGRRGHELQTRGTSGGFGNRRSKANPADSEQHSVLLKVQQRLGEHELGLTGEYFERENDIDSRTNQSGVAGGYQIGQNGVKEIARRERISLNWRFTDAAQNSLIDQAESTLYWQRQRRHDDQRGVRIALPDGRAFIPVQVINFLTGLSLTSNPYAPLAAGYPSGAFGRDNQIEKELWGLSGKLDKGFTLASLSQRVSLGVELYREDTEQFSKGYDNCPTINIPKEVVAIWGPAPCELLHSNQADMPKSEGTHAAIYANNEIRLNPALTLTPALRYDYYQEKPGASPKNNVQPINGGTLKKSSDNKLSASLLATWQAGEQRLFYAQIAQGFRAPDATELYMNYGAPNNYLSLGNQGLKAEQSTHFELGGQWGDEPLGGKVSLFDSRYKHFIDSAASASAAELAAIGIDPADYPLGVTRAQNLERVRIFGSELSAHWRFAENLKLWGQAAFARGRDRDSGQYLNSVAPLSGLLGLSLEQDELGADLMLRSAAARTKTAGAGDFKAPGYGVVDFTAHFQPKAFAGLRVQAGLFNLFNKKYWNAISMPNGTLAQPADYYSEAGRSVRAAIVWQY</sequence>
<dbReference type="Proteomes" id="UP000072660">
    <property type="component" value="Unassembled WGS sequence"/>
</dbReference>
<keyword evidence="8 11" id="KW-0472">Membrane</keyword>